<dbReference type="InParanoid" id="B0WXI5"/>
<name>B0WXI5_CULQU</name>
<dbReference type="HOGENOM" id="CLU_3385271_0_0_1"/>
<evidence type="ECO:0000313" key="3">
    <source>
        <dbReference type="Proteomes" id="UP000002320"/>
    </source>
</evidence>
<gene>
    <name evidence="2" type="primary">6044624</name>
    <name evidence="1" type="ORF">CpipJ_CPIJ012210</name>
</gene>
<accession>B0WXI5</accession>
<dbReference type="AlphaFoldDB" id="B0WXI5"/>
<protein>
    <submittedName>
        <fullName evidence="1 2">Uncharacterized protein</fullName>
    </submittedName>
</protein>
<proteinExistence type="predicted"/>
<dbReference type="KEGG" id="cqu:CpipJ_CPIJ012210"/>
<dbReference type="EMBL" id="DS232166">
    <property type="protein sequence ID" value="EDS36515.1"/>
    <property type="molecule type" value="Genomic_DNA"/>
</dbReference>
<reference evidence="1" key="1">
    <citation type="submission" date="2007-03" db="EMBL/GenBank/DDBJ databases">
        <title>Annotation of Culex pipiens quinquefasciatus.</title>
        <authorList>
            <consortium name="The Broad Institute Genome Sequencing Platform"/>
            <person name="Atkinson P.W."/>
            <person name="Hemingway J."/>
            <person name="Christensen B.M."/>
            <person name="Higgs S."/>
            <person name="Kodira C."/>
            <person name="Hannick L."/>
            <person name="Megy K."/>
            <person name="O'Leary S."/>
            <person name="Pearson M."/>
            <person name="Haas B.J."/>
            <person name="Mauceli E."/>
            <person name="Wortman J.R."/>
            <person name="Lee N.H."/>
            <person name="Guigo R."/>
            <person name="Stanke M."/>
            <person name="Alvarado L."/>
            <person name="Amedeo P."/>
            <person name="Antoine C.H."/>
            <person name="Arensburger P."/>
            <person name="Bidwell S.L."/>
            <person name="Crawford M."/>
            <person name="Camaro F."/>
            <person name="Devon K."/>
            <person name="Engels R."/>
            <person name="Hammond M."/>
            <person name="Howarth C."/>
            <person name="Koehrsen M."/>
            <person name="Lawson D."/>
            <person name="Montgomery P."/>
            <person name="Nene V."/>
            <person name="Nusbaum C."/>
            <person name="Puiu D."/>
            <person name="Romero-Severson J."/>
            <person name="Severson D.W."/>
            <person name="Shumway M."/>
            <person name="Sisk P."/>
            <person name="Stolte C."/>
            <person name="Zeng Q."/>
            <person name="Eisenstadt E."/>
            <person name="Fraser-Liggett C."/>
            <person name="Strausberg R."/>
            <person name="Galagan J."/>
            <person name="Birren B."/>
            <person name="Collins F.H."/>
        </authorList>
    </citation>
    <scope>NUCLEOTIDE SEQUENCE [LARGE SCALE GENOMIC DNA]</scope>
    <source>
        <strain evidence="1">JHB</strain>
    </source>
</reference>
<keyword evidence="3" id="KW-1185">Reference proteome</keyword>
<organism>
    <name type="scientific">Culex quinquefasciatus</name>
    <name type="common">Southern house mosquito</name>
    <name type="synonym">Culex pungens</name>
    <dbReference type="NCBI Taxonomy" id="7176"/>
    <lineage>
        <taxon>Eukaryota</taxon>
        <taxon>Metazoa</taxon>
        <taxon>Ecdysozoa</taxon>
        <taxon>Arthropoda</taxon>
        <taxon>Hexapoda</taxon>
        <taxon>Insecta</taxon>
        <taxon>Pterygota</taxon>
        <taxon>Neoptera</taxon>
        <taxon>Endopterygota</taxon>
        <taxon>Diptera</taxon>
        <taxon>Nematocera</taxon>
        <taxon>Culicoidea</taxon>
        <taxon>Culicidae</taxon>
        <taxon>Culicinae</taxon>
        <taxon>Culicini</taxon>
        <taxon>Culex</taxon>
        <taxon>Culex</taxon>
    </lineage>
</organism>
<sequence length="33" mass="4023">MRLWQISCCEVNVFNKTVFEERMGLWVISWTCI</sequence>
<dbReference type="EnsemblMetazoa" id="CPIJ012210-RA">
    <property type="protein sequence ID" value="CPIJ012210-PA"/>
    <property type="gene ID" value="CPIJ012210"/>
</dbReference>
<dbReference type="Proteomes" id="UP000002320">
    <property type="component" value="Unassembled WGS sequence"/>
</dbReference>
<evidence type="ECO:0000313" key="2">
    <source>
        <dbReference type="EnsemblMetazoa" id="CPIJ012210-PA"/>
    </source>
</evidence>
<evidence type="ECO:0000313" key="1">
    <source>
        <dbReference type="EMBL" id="EDS36515.1"/>
    </source>
</evidence>
<reference evidence="2" key="2">
    <citation type="submission" date="2021-02" db="UniProtKB">
        <authorList>
            <consortium name="EnsemblMetazoa"/>
        </authorList>
    </citation>
    <scope>IDENTIFICATION</scope>
    <source>
        <strain evidence="2">JHB</strain>
    </source>
</reference>
<dbReference type="VEuPathDB" id="VectorBase:CPIJ012210"/>